<name>A0A1A3TYF5_MYCSD</name>
<feature type="transmembrane region" description="Helical" evidence="7">
    <location>
        <begin position="211"/>
        <end position="232"/>
    </location>
</feature>
<feature type="transmembrane region" description="Helical" evidence="7">
    <location>
        <begin position="856"/>
        <end position="879"/>
    </location>
</feature>
<dbReference type="SUPFAM" id="SSF82866">
    <property type="entry name" value="Multidrug efflux transporter AcrB transmembrane domain"/>
    <property type="match status" value="2"/>
</dbReference>
<keyword evidence="4 7" id="KW-0812">Transmembrane</keyword>
<dbReference type="InterPro" id="IPR050545">
    <property type="entry name" value="Mycobact_MmpL"/>
</dbReference>
<evidence type="ECO:0000256" key="1">
    <source>
        <dbReference type="ARBA" id="ARBA00004651"/>
    </source>
</evidence>
<comment type="caution">
    <text evidence="9">The sequence shown here is derived from an EMBL/GenBank/DDBJ whole genome shotgun (WGS) entry which is preliminary data.</text>
</comment>
<feature type="transmembrane region" description="Helical" evidence="7">
    <location>
        <begin position="244"/>
        <end position="266"/>
    </location>
</feature>
<evidence type="ECO:0000256" key="4">
    <source>
        <dbReference type="ARBA" id="ARBA00022692"/>
    </source>
</evidence>
<evidence type="ECO:0000256" key="6">
    <source>
        <dbReference type="ARBA" id="ARBA00023136"/>
    </source>
</evidence>
<dbReference type="GO" id="GO:0005886">
    <property type="term" value="C:plasma membrane"/>
    <property type="evidence" value="ECO:0007669"/>
    <property type="project" value="UniProtKB-SubCell"/>
</dbReference>
<dbReference type="AlphaFoldDB" id="A0A1A3TYF5"/>
<dbReference type="Pfam" id="PF03176">
    <property type="entry name" value="MMPL"/>
    <property type="match status" value="2"/>
</dbReference>
<evidence type="ECO:0000256" key="5">
    <source>
        <dbReference type="ARBA" id="ARBA00022989"/>
    </source>
</evidence>
<feature type="transmembrane region" description="Helical" evidence="7">
    <location>
        <begin position="287"/>
        <end position="310"/>
    </location>
</feature>
<sequence>MLGPVARFTQRWAAAVLLAWIAAAGLANLAVPQLERVVASHSGSFMPADAANNVAAVRSAQLFGDAPSNNLNYVVLERDQPLQSADRRYYEELVAALRADSRHVNAVTDLWTSPLTASASESRDHRAVNLMLRLSGALGTSAAADSVTAVRDTVARLGPPAGLQVSVAGPGATLVDEFAAIDHQMLAITGATVVVIMLLLLVVYRSLVTAAVPLISVGLALAVARPVVALLGDHGMVEVSLFTVALIAAMILGAGTDYAIFLIGRYHEGRRHGIEPAAALTAAYRGVAPVIIGSGLTIAAALACLNLARISMFRSAGIPCGIGVLVGVAAALTLTPALIALAVRRGLLEPRRSTITRRWRRLGVAVARWPGPIMAASVGVVLVLTVPLVGMRTDWNEPSATPADIESNRGYAAMDRHFEANQLLPVMVTVEADHDLRNPAGLIAVERITRALMAIPGVRSVQSASRPAGAVPHEATLSHQSGMLGEQLGAGVDSLANRLARVVDLDSVLSQVSSAMDQLDRALTGGTSGLREIDSAAADMRTGMDGLRHNVEAISGYLGPLRRFVGNTPDCEVNPICSVAERVIEPVDDVVRSSTELSDGAVKLTSGSGTATAALAGLPDAVASLRDVLGQARAATGELRGVGDALPAQLHELTAYLGAVAGDFQGSAAGGFYLPARALSDPRYAEVLRTLMSPDGRATLLLVYGDGQEWGADGAQRAELIQTAVREATKEGTVAPTSVQLAGVGPATRDLQGLVRGDIVLLVVATLALIFAIVAVMLRSPVAALVVVGTVIVSYASALGVSVLLWQHLLGMPLHWAVAPIAFIALVAVGTDYNLLLALRIKEEARSGLGTGMIRAFAGTGGVVTTAGIIFGITMFALADSTVRSISQIGVTVCIGLLLDTLIVRTFVMPSLVRLLGRWFWWPGRVHADYSGEVTTRQRHAGKGRTTLPEHVLP</sequence>
<dbReference type="Gene3D" id="1.20.1640.10">
    <property type="entry name" value="Multidrug efflux transporter AcrB transmembrane domain"/>
    <property type="match status" value="2"/>
</dbReference>
<feature type="transmembrane region" description="Helical" evidence="7">
    <location>
        <begin position="364"/>
        <end position="389"/>
    </location>
</feature>
<reference evidence="10" key="1">
    <citation type="submission" date="2016-06" db="EMBL/GenBank/DDBJ databases">
        <authorList>
            <person name="Sutton G."/>
            <person name="Brinkac L."/>
            <person name="Sanka R."/>
            <person name="Adams M."/>
            <person name="Lau E."/>
            <person name="Garcia-Basteiro A."/>
            <person name="Lopez-Varela E."/>
            <person name="Palencia S."/>
        </authorList>
    </citation>
    <scope>NUCLEOTIDE SEQUENCE [LARGE SCALE GENOMIC DNA]</scope>
    <source>
        <strain evidence="10">1274684.2</strain>
    </source>
</reference>
<feature type="transmembrane region" description="Helical" evidence="7">
    <location>
        <begin position="316"/>
        <end position="343"/>
    </location>
</feature>
<gene>
    <name evidence="9" type="ORF">A5648_03710</name>
</gene>
<evidence type="ECO:0000256" key="2">
    <source>
        <dbReference type="ARBA" id="ARBA00010157"/>
    </source>
</evidence>
<dbReference type="InterPro" id="IPR004869">
    <property type="entry name" value="MMPL_dom"/>
</dbReference>
<evidence type="ECO:0000256" key="3">
    <source>
        <dbReference type="ARBA" id="ARBA00022475"/>
    </source>
</evidence>
<dbReference type="NCBIfam" id="TIGR00833">
    <property type="entry name" value="actII"/>
    <property type="match status" value="1"/>
</dbReference>
<feature type="transmembrane region" description="Helical" evidence="7">
    <location>
        <begin position="814"/>
        <end position="835"/>
    </location>
</feature>
<evidence type="ECO:0000313" key="9">
    <source>
        <dbReference type="EMBL" id="OBK87477.1"/>
    </source>
</evidence>
<dbReference type="Proteomes" id="UP000093759">
    <property type="component" value="Unassembled WGS sequence"/>
</dbReference>
<accession>A0A1A3TYF5</accession>
<dbReference type="PANTHER" id="PTHR33406:SF6">
    <property type="entry name" value="MEMBRANE PROTEIN YDGH-RELATED"/>
    <property type="match status" value="1"/>
</dbReference>
<dbReference type="InterPro" id="IPR004707">
    <property type="entry name" value="MmpL_fam"/>
</dbReference>
<keyword evidence="3" id="KW-1003">Cell membrane</keyword>
<feature type="domain" description="Membrane transport protein MMPL" evidence="8">
    <location>
        <begin position="645"/>
        <end position="925"/>
    </location>
</feature>
<keyword evidence="5 7" id="KW-1133">Transmembrane helix</keyword>
<feature type="transmembrane region" description="Helical" evidence="7">
    <location>
        <begin position="759"/>
        <end position="778"/>
    </location>
</feature>
<proteinExistence type="inferred from homology"/>
<dbReference type="EMBL" id="LZMF01000073">
    <property type="protein sequence ID" value="OBK87477.1"/>
    <property type="molecule type" value="Genomic_DNA"/>
</dbReference>
<evidence type="ECO:0000259" key="8">
    <source>
        <dbReference type="Pfam" id="PF03176"/>
    </source>
</evidence>
<feature type="transmembrane region" description="Helical" evidence="7">
    <location>
        <begin position="885"/>
        <end position="908"/>
    </location>
</feature>
<keyword evidence="6 7" id="KW-0472">Membrane</keyword>
<comment type="subcellular location">
    <subcellularLocation>
        <location evidence="1">Cell membrane</location>
        <topology evidence="1">Multi-pass membrane protein</topology>
    </subcellularLocation>
</comment>
<evidence type="ECO:0000256" key="7">
    <source>
        <dbReference type="SAM" id="Phobius"/>
    </source>
</evidence>
<comment type="similarity">
    <text evidence="2">Belongs to the resistance-nodulation-cell division (RND) (TC 2.A.6) family. MmpL subfamily.</text>
</comment>
<organism evidence="9 10">
    <name type="scientific">Mycolicibacter sinensis (strain JDM601)</name>
    <name type="common">Mycobacterium sinense</name>
    <dbReference type="NCBI Taxonomy" id="875328"/>
    <lineage>
        <taxon>Bacteria</taxon>
        <taxon>Bacillati</taxon>
        <taxon>Actinomycetota</taxon>
        <taxon>Actinomycetes</taxon>
        <taxon>Mycobacteriales</taxon>
        <taxon>Mycobacteriaceae</taxon>
        <taxon>Mycolicibacter</taxon>
    </lineage>
</organism>
<feature type="transmembrane region" description="Helical" evidence="7">
    <location>
        <begin position="785"/>
        <end position="808"/>
    </location>
</feature>
<feature type="transmembrane region" description="Helical" evidence="7">
    <location>
        <begin position="185"/>
        <end position="204"/>
    </location>
</feature>
<protein>
    <recommendedName>
        <fullName evidence="8">Membrane transport protein MMPL domain-containing protein</fullName>
    </recommendedName>
</protein>
<evidence type="ECO:0000313" key="10">
    <source>
        <dbReference type="Proteomes" id="UP000093759"/>
    </source>
</evidence>
<dbReference type="PANTHER" id="PTHR33406">
    <property type="entry name" value="MEMBRANE PROTEIN MJ1562-RELATED"/>
    <property type="match status" value="1"/>
</dbReference>
<feature type="domain" description="Membrane transport protein MMPL" evidence="8">
    <location>
        <begin position="45"/>
        <end position="373"/>
    </location>
</feature>